<comment type="caution">
    <text evidence="3">The sequence shown here is derived from an EMBL/GenBank/DDBJ whole genome shotgun (WGS) entry which is preliminary data.</text>
</comment>
<dbReference type="Proteomes" id="UP001629367">
    <property type="component" value="Unassembled WGS sequence"/>
</dbReference>
<organism evidence="3 4">
    <name type="scientific">Paraburkholderia dilworthii</name>
    <dbReference type="NCBI Taxonomy" id="948106"/>
    <lineage>
        <taxon>Bacteria</taxon>
        <taxon>Pseudomonadati</taxon>
        <taxon>Pseudomonadota</taxon>
        <taxon>Betaproteobacteria</taxon>
        <taxon>Burkholderiales</taxon>
        <taxon>Burkholderiaceae</taxon>
        <taxon>Paraburkholderia</taxon>
    </lineage>
</organism>
<gene>
    <name evidence="3" type="ORF">PQQ68_21590</name>
</gene>
<feature type="domain" description="DUF2169" evidence="2">
    <location>
        <begin position="19"/>
        <end position="302"/>
    </location>
</feature>
<dbReference type="EMBL" id="JAQQBZ010000016">
    <property type="protein sequence ID" value="MFM0595619.1"/>
    <property type="molecule type" value="Genomic_DNA"/>
</dbReference>
<dbReference type="Pfam" id="PF00805">
    <property type="entry name" value="Pentapeptide"/>
    <property type="match status" value="4"/>
</dbReference>
<feature type="compositionally biased region" description="Pro residues" evidence="1">
    <location>
        <begin position="467"/>
        <end position="477"/>
    </location>
</feature>
<dbReference type="PANTHER" id="PTHR14136:SF17">
    <property type="entry name" value="BTB_POZ DOMAIN-CONTAINING PROTEIN KCTD9"/>
    <property type="match status" value="1"/>
</dbReference>
<dbReference type="InterPro" id="IPR018683">
    <property type="entry name" value="DUF2169"/>
</dbReference>
<dbReference type="Gene3D" id="2.160.20.80">
    <property type="entry name" value="E3 ubiquitin-protein ligase SopA"/>
    <property type="match status" value="3"/>
</dbReference>
<protein>
    <submittedName>
        <fullName evidence="3">DUF2169 domain-containing protein</fullName>
    </submittedName>
</protein>
<evidence type="ECO:0000313" key="4">
    <source>
        <dbReference type="Proteomes" id="UP001629367"/>
    </source>
</evidence>
<keyword evidence="4" id="KW-1185">Reference proteome</keyword>
<accession>A0ABW9DC98</accession>
<dbReference type="Pfam" id="PF13599">
    <property type="entry name" value="Pentapeptide_4"/>
    <property type="match status" value="1"/>
</dbReference>
<feature type="region of interest" description="Disordered" evidence="1">
    <location>
        <begin position="460"/>
        <end position="480"/>
    </location>
</feature>
<dbReference type="InterPro" id="IPR001646">
    <property type="entry name" value="5peptide_repeat"/>
</dbReference>
<evidence type="ECO:0000313" key="3">
    <source>
        <dbReference type="EMBL" id="MFM0595619.1"/>
    </source>
</evidence>
<dbReference type="SUPFAM" id="SSF141571">
    <property type="entry name" value="Pentapeptide repeat-like"/>
    <property type="match status" value="2"/>
</dbReference>
<dbReference type="RefSeq" id="WP_408215141.1">
    <property type="nucleotide sequence ID" value="NZ_JAQQBZ010000016.1"/>
</dbReference>
<dbReference type="InterPro" id="IPR051082">
    <property type="entry name" value="Pentapeptide-BTB/POZ_domain"/>
</dbReference>
<evidence type="ECO:0000259" key="2">
    <source>
        <dbReference type="Pfam" id="PF09937"/>
    </source>
</evidence>
<reference evidence="3 4" key="1">
    <citation type="journal article" date="2024" name="Chem. Sci.">
        <title>Discovery of megapolipeptins by genome mining of a Burkholderiales bacteria collection.</title>
        <authorList>
            <person name="Paulo B.S."/>
            <person name="Recchia M.J.J."/>
            <person name="Lee S."/>
            <person name="Fergusson C.H."/>
            <person name="Romanowski S.B."/>
            <person name="Hernandez A."/>
            <person name="Krull N."/>
            <person name="Liu D.Y."/>
            <person name="Cavanagh H."/>
            <person name="Bos A."/>
            <person name="Gray C.A."/>
            <person name="Murphy B.T."/>
            <person name="Linington R.G."/>
            <person name="Eustaquio A.S."/>
        </authorList>
    </citation>
    <scope>NUCLEOTIDE SEQUENCE [LARGE SCALE GENOMIC DNA]</scope>
    <source>
        <strain evidence="3 4">RL17-335-BIF-A</strain>
    </source>
</reference>
<name>A0ABW9DC98_9BURK</name>
<dbReference type="Pfam" id="PF09937">
    <property type="entry name" value="DUF2169"/>
    <property type="match status" value="1"/>
</dbReference>
<feature type="region of interest" description="Disordered" evidence="1">
    <location>
        <begin position="363"/>
        <end position="385"/>
    </location>
</feature>
<proteinExistence type="predicted"/>
<evidence type="ECO:0000256" key="1">
    <source>
        <dbReference type="SAM" id="MobiDB-lite"/>
    </source>
</evidence>
<dbReference type="PANTHER" id="PTHR14136">
    <property type="entry name" value="BTB_POZ DOMAIN-CONTAINING PROTEIN KCTD9"/>
    <property type="match status" value="1"/>
</dbReference>
<sequence>MKIIKPTPLGILTRPYRAHGREHLGIAIPVMATLGATPQIVSESELWNTVGDELAGYTLDAAMPKSHAEFLVSANAYGKYCERGHRGDRANTCHVGIRFAGVEKQLRVSGERNWNGNTATAAKPFESLRIDWPHGYGGAGYADNPVGRGFSSAIGDDRNTPSLLPNIEYAANALTQRGQHAAPAALTPIAPSWPQRSALFGQLDEVWHEQDRPGFPRTMDRRYFNVAPLDQQLPAHTALPDGAAYAITRLHPEREVIAGVLPALRARSFIQRRQSKLLTEIAMRLTTAWFIPHRERVVMIFHGVAEIEAFDAHDIACLLIAAEASSQARSAEHYQRVFELRMDRQHGALHALRDSDLMPASTAASIAADSTRDNAGTPGDPSQGAWQRNLLNRARSLADEAALSAQHAGIPFPADAFATSPGPTHAPRLDDLAEFVQRQEQLASEQRAALDQTRQRIENEHAAHCPPTAPRRGPPTLPHDNTPPVDPIDPVDPVQAGMADMAREATLKLRQAYRHAAHYQEAAPRLDANTAAARTIRNRVITLHANGESLAGLDLTGADLSGLSLRGALLSDALLENADLTGADLTGATLSDAVLVRATLTRATLRGANLSRANLSLAHCDGTDFSEATLDGALFDRTQFHRCKLRRASVERARFSQCRFDSVDFREARLSDLAFIEQVFQHVDFSHARIRKLALIQCTADHVSFSEADIHGFACIDTSAIGIRFDRATLRQACFVKDSVLDRADFSHATLSEVNLRQASAKGANFSHALIDQCDFSDACLHSANLQGVRVENGYLIRTDLRGASLAGADLIGGYLRGADLRGADLHEANLFRANLAEVLLDDVSRSGDGSQFDGAYLEQVVFHPLASPA</sequence>